<feature type="domain" description="Small ribosomal subunit protein mS41 SAM" evidence="6">
    <location>
        <begin position="60"/>
        <end position="116"/>
    </location>
</feature>
<dbReference type="Proteomes" id="UP000000709">
    <property type="component" value="Unassembled WGS sequence"/>
</dbReference>
<name>G3AGZ5_SPAPN</name>
<evidence type="ECO:0000256" key="3">
    <source>
        <dbReference type="ARBA" id="ARBA00023128"/>
    </source>
</evidence>
<dbReference type="Pfam" id="PF09597">
    <property type="entry name" value="SAM_Ribosomal_mS41"/>
    <property type="match status" value="1"/>
</dbReference>
<dbReference type="GeneID" id="18872167"/>
<dbReference type="RefSeq" id="XP_007372080.1">
    <property type="nucleotide sequence ID" value="XM_007372018.1"/>
</dbReference>
<dbReference type="PANTHER" id="PTHR28235:SF1">
    <property type="entry name" value="SMALL RIBOSOMAL SUBUNIT PROTEIN MS41"/>
    <property type="match status" value="1"/>
</dbReference>
<dbReference type="AlphaFoldDB" id="G3AGZ5"/>
<dbReference type="GO" id="GO:0005739">
    <property type="term" value="C:mitochondrion"/>
    <property type="evidence" value="ECO:0007669"/>
    <property type="project" value="UniProtKB-SubCell"/>
</dbReference>
<evidence type="ECO:0000313" key="8">
    <source>
        <dbReference type="Proteomes" id="UP000000709"/>
    </source>
</evidence>
<gene>
    <name evidence="7" type="ORF">SPAPADRAFT_57717</name>
</gene>
<dbReference type="OrthoDB" id="18595at2759"/>
<evidence type="ECO:0000256" key="1">
    <source>
        <dbReference type="ARBA" id="ARBA00004173"/>
    </source>
</evidence>
<organism evidence="8">
    <name type="scientific">Spathaspora passalidarum (strain NRRL Y-27907 / 11-Y1)</name>
    <dbReference type="NCBI Taxonomy" id="619300"/>
    <lineage>
        <taxon>Eukaryota</taxon>
        <taxon>Fungi</taxon>
        <taxon>Dikarya</taxon>
        <taxon>Ascomycota</taxon>
        <taxon>Saccharomycotina</taxon>
        <taxon>Pichiomycetes</taxon>
        <taxon>Debaryomycetaceae</taxon>
        <taxon>Spathaspora</taxon>
    </lineage>
</organism>
<dbReference type="PANTHER" id="PTHR28235">
    <property type="entry name" value="PROTEIN FYV4, MITOCHONDRIAL"/>
    <property type="match status" value="1"/>
</dbReference>
<dbReference type="InParanoid" id="G3AGZ5"/>
<keyword evidence="8" id="KW-1185">Reference proteome</keyword>
<evidence type="ECO:0000256" key="5">
    <source>
        <dbReference type="ARBA" id="ARBA00035341"/>
    </source>
</evidence>
<evidence type="ECO:0000256" key="2">
    <source>
        <dbReference type="ARBA" id="ARBA00010492"/>
    </source>
</evidence>
<comment type="subcellular location">
    <subcellularLocation>
        <location evidence="1">Mitochondrion</location>
    </subcellularLocation>
</comment>
<evidence type="ECO:0000259" key="6">
    <source>
        <dbReference type="SMART" id="SM01238"/>
    </source>
</evidence>
<reference evidence="7 8" key="1">
    <citation type="journal article" date="2011" name="Proc. Natl. Acad. Sci. U.S.A.">
        <title>Comparative genomics of xylose-fermenting fungi for enhanced biofuel production.</title>
        <authorList>
            <person name="Wohlbach D.J."/>
            <person name="Kuo A."/>
            <person name="Sato T.K."/>
            <person name="Potts K.M."/>
            <person name="Salamov A.A."/>
            <person name="LaButti K.M."/>
            <person name="Sun H."/>
            <person name="Clum A."/>
            <person name="Pangilinan J.L."/>
            <person name="Lindquist E.A."/>
            <person name="Lucas S."/>
            <person name="Lapidus A."/>
            <person name="Jin M."/>
            <person name="Gunawan C."/>
            <person name="Balan V."/>
            <person name="Dale B.E."/>
            <person name="Jeffries T.W."/>
            <person name="Zinkel R."/>
            <person name="Barry K.W."/>
            <person name="Grigoriev I.V."/>
            <person name="Gasch A.P."/>
        </authorList>
    </citation>
    <scope>NUCLEOTIDE SEQUENCE [LARGE SCALE GENOMIC DNA]</scope>
    <source>
        <strain evidence="8">NRRL Y-27907 / 11-Y1</strain>
    </source>
</reference>
<evidence type="ECO:0000256" key="4">
    <source>
        <dbReference type="ARBA" id="ARBA00035129"/>
    </source>
</evidence>
<dbReference type="eggNOG" id="ENOG502SCMV">
    <property type="taxonomic scope" value="Eukaryota"/>
</dbReference>
<feature type="non-terminal residue" evidence="7">
    <location>
        <position position="117"/>
    </location>
</feature>
<comment type="similarity">
    <text evidence="2">Belongs to the mitochondrion-specific ribosomal protein mS41 family.</text>
</comment>
<evidence type="ECO:0000313" key="7">
    <source>
        <dbReference type="EMBL" id="EGW34668.1"/>
    </source>
</evidence>
<dbReference type="InterPro" id="IPR019083">
    <property type="entry name" value="SAM_Ribosomal_mS41"/>
</dbReference>
<dbReference type="STRING" id="619300.G3AGZ5"/>
<dbReference type="EMBL" id="GL996499">
    <property type="protein sequence ID" value="EGW34668.1"/>
    <property type="molecule type" value="Genomic_DNA"/>
</dbReference>
<accession>G3AGZ5</accession>
<protein>
    <recommendedName>
        <fullName evidence="4">Small ribosomal subunit protein mS41</fullName>
    </recommendedName>
    <alternativeName>
        <fullName evidence="5">Protein FYV4, mitochondrial</fullName>
    </alternativeName>
</protein>
<dbReference type="HOGENOM" id="CLU_2090630_0_0_1"/>
<keyword evidence="3" id="KW-0496">Mitochondrion</keyword>
<dbReference type="SMART" id="SM01238">
    <property type="entry name" value="IGR"/>
    <property type="match status" value="1"/>
</dbReference>
<proteinExistence type="inferred from homology"/>
<sequence>MNMIRSLVRGSTSIFPSVRQVSFQQPAIITPFSAYTRLFSNSLIHHAPPQPKTKANVQDLETFFKAIGRNTVEHLELFDGSLPKFLKASSAEMKEMGIETRTRRYMIRWRYKFENDL</sequence>
<dbReference type="InterPro" id="IPR039603">
    <property type="entry name" value="Ribosomal_mS41"/>
</dbReference>
<dbReference type="KEGG" id="spaa:SPAPADRAFT_57717"/>